<comment type="caution">
    <text evidence="2">The sequence shown here is derived from an EMBL/GenBank/DDBJ whole genome shotgun (WGS) entry which is preliminary data.</text>
</comment>
<dbReference type="PANTHER" id="PTHR28180">
    <property type="entry name" value="CONSERVED MITOCHONDRIAL PROTEIN-RELATED"/>
    <property type="match status" value="1"/>
</dbReference>
<proteinExistence type="predicted"/>
<organism evidence="2 3">
    <name type="scientific">Cladophialophora chaetospira</name>
    <dbReference type="NCBI Taxonomy" id="386627"/>
    <lineage>
        <taxon>Eukaryota</taxon>
        <taxon>Fungi</taxon>
        <taxon>Dikarya</taxon>
        <taxon>Ascomycota</taxon>
        <taxon>Pezizomycotina</taxon>
        <taxon>Eurotiomycetes</taxon>
        <taxon>Chaetothyriomycetidae</taxon>
        <taxon>Chaetothyriales</taxon>
        <taxon>Herpotrichiellaceae</taxon>
        <taxon>Cladophialophora</taxon>
    </lineage>
</organism>
<dbReference type="Gene3D" id="1.20.1290.10">
    <property type="entry name" value="AhpD-like"/>
    <property type="match status" value="1"/>
</dbReference>
<name>A0AA38XF45_9EURO</name>
<dbReference type="InterPro" id="IPR052999">
    <property type="entry name" value="PTS1_Protein"/>
</dbReference>
<evidence type="ECO:0000313" key="3">
    <source>
        <dbReference type="Proteomes" id="UP001172673"/>
    </source>
</evidence>
<dbReference type="Proteomes" id="UP001172673">
    <property type="component" value="Unassembled WGS sequence"/>
</dbReference>
<evidence type="ECO:0000256" key="1">
    <source>
        <dbReference type="SAM" id="MobiDB-lite"/>
    </source>
</evidence>
<keyword evidence="3" id="KW-1185">Reference proteome</keyword>
<dbReference type="PANTHER" id="PTHR28180:SF2">
    <property type="entry name" value="PEROXISOMAL PROTEIN 2"/>
    <property type="match status" value="1"/>
</dbReference>
<dbReference type="SUPFAM" id="SSF69118">
    <property type="entry name" value="AhpD-like"/>
    <property type="match status" value="1"/>
</dbReference>
<protein>
    <submittedName>
        <fullName evidence="2">Uncharacterized protein</fullName>
    </submittedName>
</protein>
<accession>A0AA38XF45</accession>
<dbReference type="AlphaFoldDB" id="A0AA38XF45"/>
<feature type="region of interest" description="Disordered" evidence="1">
    <location>
        <begin position="1"/>
        <end position="75"/>
    </location>
</feature>
<sequence length="328" mass="35525">MPQTKGFTIFARASTPTSPYKTYSTSIRMPSPPPSDDEQSIASGSSNNSIKPSSATTSTTTVSSTSPGVNTPSRKSRIDFSRLENIFAPDDQSELPSTALSLWYILTTALLLAFHKEKLIGELWTYLSSRPELQSDEDLLSTARHVREACLKASTLVGFPRAINALLALQTAISSSHPILSATLSRDESLRSSALLSPAEKFSRGMALFSRIYDKHTPRVISTMSACSGGDLTHFAIHSIYGELLAESAVIGDMETGVLEFVCCLADGVAPQAKGHFYGSRNLGATDGVLRRSVVLTGETARMLGVGVPWEDGEEEERGEWRFLERVV</sequence>
<evidence type="ECO:0000313" key="2">
    <source>
        <dbReference type="EMBL" id="KAJ9612257.1"/>
    </source>
</evidence>
<gene>
    <name evidence="2" type="ORF">H2200_003854</name>
</gene>
<dbReference type="EMBL" id="JAPDRK010000005">
    <property type="protein sequence ID" value="KAJ9612257.1"/>
    <property type="molecule type" value="Genomic_DNA"/>
</dbReference>
<feature type="compositionally biased region" description="Low complexity" evidence="1">
    <location>
        <begin position="43"/>
        <end position="73"/>
    </location>
</feature>
<dbReference type="InterPro" id="IPR029032">
    <property type="entry name" value="AhpD-like"/>
</dbReference>
<reference evidence="2" key="1">
    <citation type="submission" date="2022-10" db="EMBL/GenBank/DDBJ databases">
        <title>Culturing micro-colonial fungi from biological soil crusts in the Mojave desert and describing Neophaeococcomyces mojavensis, and introducing the new genera and species Taxawa tesnikishii.</title>
        <authorList>
            <person name="Kurbessoian T."/>
            <person name="Stajich J.E."/>
        </authorList>
    </citation>
    <scope>NUCLEOTIDE SEQUENCE</scope>
    <source>
        <strain evidence="2">TK_41</strain>
    </source>
</reference>
<feature type="compositionally biased region" description="Low complexity" evidence="1">
    <location>
        <begin position="14"/>
        <end position="26"/>
    </location>
</feature>